<keyword evidence="3" id="KW-0812">Transmembrane</keyword>
<dbReference type="SUPFAM" id="SSF69593">
    <property type="entry name" value="Glycerol-3-phosphate (1)-acyltransferase"/>
    <property type="match status" value="1"/>
</dbReference>
<dbReference type="SMART" id="SM00563">
    <property type="entry name" value="PlsC"/>
    <property type="match status" value="1"/>
</dbReference>
<keyword evidence="11" id="KW-1185">Reference proteome</keyword>
<evidence type="ECO:0000256" key="6">
    <source>
        <dbReference type="ARBA" id="ARBA00023136"/>
    </source>
</evidence>
<dbReference type="Pfam" id="PF01553">
    <property type="entry name" value="Acyltransferase"/>
    <property type="match status" value="1"/>
</dbReference>
<dbReference type="OrthoDB" id="9803035at2"/>
<protein>
    <submittedName>
        <fullName evidence="10">1-acyl-sn-glycerol-3-phosphate acyltransferase</fullName>
    </submittedName>
</protein>
<evidence type="ECO:0000256" key="5">
    <source>
        <dbReference type="ARBA" id="ARBA00023098"/>
    </source>
</evidence>
<dbReference type="PANTHER" id="PTHR23063">
    <property type="entry name" value="PHOSPHOLIPID ACYLTRANSFERASE"/>
    <property type="match status" value="1"/>
</dbReference>
<dbReference type="KEGG" id="talb:FTW19_11455"/>
<dbReference type="EMBL" id="CP042806">
    <property type="protein sequence ID" value="QEE28558.1"/>
    <property type="molecule type" value="Genomic_DNA"/>
</dbReference>
<name>A0A5B9E8X7_9BACT</name>
<evidence type="ECO:0000313" key="10">
    <source>
        <dbReference type="EMBL" id="QEE28558.1"/>
    </source>
</evidence>
<dbReference type="CDD" id="cd07989">
    <property type="entry name" value="LPLAT_AGPAT-like"/>
    <property type="match status" value="1"/>
</dbReference>
<dbReference type="InterPro" id="IPR002123">
    <property type="entry name" value="Plipid/glycerol_acylTrfase"/>
</dbReference>
<keyword evidence="4" id="KW-1133">Transmembrane helix</keyword>
<dbReference type="Proteomes" id="UP000321820">
    <property type="component" value="Chromosome"/>
</dbReference>
<proteinExistence type="predicted"/>
<evidence type="ECO:0000313" key="11">
    <source>
        <dbReference type="Proteomes" id="UP000321820"/>
    </source>
</evidence>
<evidence type="ECO:0000256" key="7">
    <source>
        <dbReference type="ARBA" id="ARBA00023315"/>
    </source>
</evidence>
<gene>
    <name evidence="10" type="ORF">FTW19_11455</name>
</gene>
<dbReference type="GO" id="GO:0016746">
    <property type="term" value="F:acyltransferase activity"/>
    <property type="evidence" value="ECO:0007669"/>
    <property type="project" value="UniProtKB-KW"/>
</dbReference>
<comment type="subcellular location">
    <subcellularLocation>
        <location evidence="1">Membrane</location>
    </subcellularLocation>
</comment>
<evidence type="ECO:0000256" key="1">
    <source>
        <dbReference type="ARBA" id="ARBA00004370"/>
    </source>
</evidence>
<keyword evidence="5" id="KW-0443">Lipid metabolism</keyword>
<keyword evidence="2 10" id="KW-0808">Transferase</keyword>
<accession>A0A5B9E8X7</accession>
<keyword evidence="6" id="KW-0472">Membrane</keyword>
<feature type="chain" id="PRO_5022664463" evidence="8">
    <location>
        <begin position="22"/>
        <end position="253"/>
    </location>
</feature>
<evidence type="ECO:0000256" key="4">
    <source>
        <dbReference type="ARBA" id="ARBA00022989"/>
    </source>
</evidence>
<organism evidence="10 11">
    <name type="scientific">Terriglobus albidus</name>
    <dbReference type="NCBI Taxonomy" id="1592106"/>
    <lineage>
        <taxon>Bacteria</taxon>
        <taxon>Pseudomonadati</taxon>
        <taxon>Acidobacteriota</taxon>
        <taxon>Terriglobia</taxon>
        <taxon>Terriglobales</taxon>
        <taxon>Acidobacteriaceae</taxon>
        <taxon>Terriglobus</taxon>
    </lineage>
</organism>
<dbReference type="AlphaFoldDB" id="A0A5B9E8X7"/>
<keyword evidence="7 10" id="KW-0012">Acyltransferase</keyword>
<keyword evidence="8" id="KW-0732">Signal</keyword>
<evidence type="ECO:0000256" key="3">
    <source>
        <dbReference type="ARBA" id="ARBA00022692"/>
    </source>
</evidence>
<evidence type="ECO:0000256" key="2">
    <source>
        <dbReference type="ARBA" id="ARBA00022679"/>
    </source>
</evidence>
<dbReference type="PANTHER" id="PTHR23063:SF52">
    <property type="entry name" value="LYSOPHOSPHATIDYLCHOLINE ACYLTRANSFERASE"/>
    <property type="match status" value="1"/>
</dbReference>
<evidence type="ECO:0000259" key="9">
    <source>
        <dbReference type="SMART" id="SM00563"/>
    </source>
</evidence>
<evidence type="ECO:0000256" key="8">
    <source>
        <dbReference type="SAM" id="SignalP"/>
    </source>
</evidence>
<reference evidence="10 11" key="1">
    <citation type="submission" date="2019-08" db="EMBL/GenBank/DDBJ databases">
        <title>Complete genome sequence of Terriglobus albidus strain ORNL.</title>
        <authorList>
            <person name="Podar M."/>
        </authorList>
    </citation>
    <scope>NUCLEOTIDE SEQUENCE [LARGE SCALE GENOMIC DNA]</scope>
    <source>
        <strain evidence="10 11">ORNL</strain>
    </source>
</reference>
<dbReference type="GO" id="GO:0016020">
    <property type="term" value="C:membrane"/>
    <property type="evidence" value="ECO:0007669"/>
    <property type="project" value="UniProtKB-SubCell"/>
</dbReference>
<feature type="domain" description="Phospholipid/glycerol acyltransferase" evidence="9">
    <location>
        <begin position="65"/>
        <end position="177"/>
    </location>
</feature>
<feature type="signal peptide" evidence="8">
    <location>
        <begin position="1"/>
        <end position="21"/>
    </location>
</feature>
<sequence length="253" mass="28448">MTGVLRALRRLLFLAGMTVVALTEAALQRDKSARGRAVWMCKWSRFVVRMAGVQLRIVGEPARHGLLVSNHMGYIDVLVLGSIVPTVFVSKAEVKDWPVFGWLTRIAGTIFVNRENRMATASVAAQMHERMEEGLMVLFFPEGTSSDGEKILPFRTSLFEAPVRAEAEIWTCCVRYTIPGEGRDAVRKKVAYWGNMSFGPHMMKLFTLKTIEAVVEYSPVAIRTEDRKDAARRSEELMRGMHEELNASEPVLS</sequence>
<dbReference type="GO" id="GO:0006629">
    <property type="term" value="P:lipid metabolic process"/>
    <property type="evidence" value="ECO:0007669"/>
    <property type="project" value="UniProtKB-KW"/>
</dbReference>